<reference evidence="1 2" key="1">
    <citation type="submission" date="2020-09" db="EMBL/GenBank/DDBJ databases">
        <title>Diversity and distribution of actinomycetes associated with coral in the coast of Hainan.</title>
        <authorList>
            <person name="Li F."/>
        </authorList>
    </citation>
    <scope>NUCLEOTIDE SEQUENCE [LARGE SCALE GENOMIC DNA]</scope>
    <source>
        <strain evidence="1 2">HNM0947</strain>
    </source>
</reference>
<dbReference type="SUPFAM" id="SSF51735">
    <property type="entry name" value="NAD(P)-binding Rossmann-fold domains"/>
    <property type="match status" value="1"/>
</dbReference>
<keyword evidence="2" id="KW-1185">Reference proteome</keyword>
<dbReference type="PANTHER" id="PTHR43162">
    <property type="match status" value="1"/>
</dbReference>
<sequence>MPNAKQNPQPILVTGGTGKTGRRVAARLGDLAHPVRLGSRTGTPPFSWEDPATWEPALEGVGGLYLSYQPDLAVPGAAETVGRFARTAADLGVQRVVLLSGRGEEGALAAERAVADAGAEWTVVRSAFFAQNFSESFLLPQVLAGDLALPVGGVREPFVDAGDIADVAVAALTRPGHAGAVYELTGPRALSFGEAAAEISGATGRTVGFTGITHEDFAGALAEEGVPAEVGTMLGGLFAVVLDGRNSHTADGVQRALGRPPKDFAAYAREVAGTGLWTP</sequence>
<dbReference type="PANTHER" id="PTHR43162:SF1">
    <property type="entry name" value="PRESTALK A DIFFERENTIATION PROTEIN A"/>
    <property type="match status" value="1"/>
</dbReference>
<evidence type="ECO:0000313" key="1">
    <source>
        <dbReference type="EMBL" id="MBE2997778.1"/>
    </source>
</evidence>
<comment type="caution">
    <text evidence="1">The sequence shown here is derived from an EMBL/GenBank/DDBJ whole genome shotgun (WGS) entry which is preliminary data.</text>
</comment>
<dbReference type="Gene3D" id="3.90.25.10">
    <property type="entry name" value="UDP-galactose 4-epimerase, domain 1"/>
    <property type="match status" value="1"/>
</dbReference>
<gene>
    <name evidence="1" type="ORF">IDM40_03500</name>
</gene>
<accession>A0ABR9P1T6</accession>
<dbReference type="InterPro" id="IPR051604">
    <property type="entry name" value="Ergot_Alk_Oxidoreductase"/>
</dbReference>
<name>A0ABR9P1T6_9ACTN</name>
<evidence type="ECO:0000313" key="2">
    <source>
        <dbReference type="Proteomes" id="UP000806528"/>
    </source>
</evidence>
<protein>
    <submittedName>
        <fullName evidence="1">NmrA family transcriptional regulator</fullName>
    </submittedName>
</protein>
<dbReference type="RefSeq" id="WP_193120446.1">
    <property type="nucleotide sequence ID" value="NZ_JADBGI010000003.1"/>
</dbReference>
<dbReference type="EMBL" id="JADBGI010000003">
    <property type="protein sequence ID" value="MBE2997778.1"/>
    <property type="molecule type" value="Genomic_DNA"/>
</dbReference>
<proteinExistence type="predicted"/>
<dbReference type="Proteomes" id="UP000806528">
    <property type="component" value="Unassembled WGS sequence"/>
</dbReference>
<organism evidence="1 2">
    <name type="scientific">Nocardiopsis coralli</name>
    <dbReference type="NCBI Taxonomy" id="2772213"/>
    <lineage>
        <taxon>Bacteria</taxon>
        <taxon>Bacillati</taxon>
        <taxon>Actinomycetota</taxon>
        <taxon>Actinomycetes</taxon>
        <taxon>Streptosporangiales</taxon>
        <taxon>Nocardiopsidaceae</taxon>
        <taxon>Nocardiopsis</taxon>
    </lineage>
</organism>
<dbReference type="InterPro" id="IPR036291">
    <property type="entry name" value="NAD(P)-bd_dom_sf"/>
</dbReference>
<dbReference type="Gene3D" id="3.40.50.720">
    <property type="entry name" value="NAD(P)-binding Rossmann-like Domain"/>
    <property type="match status" value="1"/>
</dbReference>